<dbReference type="PROSITE" id="PS50043">
    <property type="entry name" value="HTH_LUXR_2"/>
    <property type="match status" value="1"/>
</dbReference>
<protein>
    <submittedName>
        <fullName evidence="5">LuxR C-terminal-related transcriptional regulator</fullName>
    </submittedName>
</protein>
<organism evidence="5 6">
    <name type="scientific">Hydrogenophaga atypica</name>
    <dbReference type="NCBI Taxonomy" id="249409"/>
    <lineage>
        <taxon>Bacteria</taxon>
        <taxon>Pseudomonadati</taxon>
        <taxon>Pseudomonadota</taxon>
        <taxon>Betaproteobacteria</taxon>
        <taxon>Burkholderiales</taxon>
        <taxon>Comamonadaceae</taxon>
        <taxon>Hydrogenophaga</taxon>
    </lineage>
</organism>
<dbReference type="Gene3D" id="3.40.50.2300">
    <property type="match status" value="1"/>
</dbReference>
<keyword evidence="3" id="KW-0804">Transcription</keyword>
<evidence type="ECO:0000259" key="4">
    <source>
        <dbReference type="PROSITE" id="PS50043"/>
    </source>
</evidence>
<keyword evidence="2" id="KW-0238">DNA-binding</keyword>
<dbReference type="PRINTS" id="PR00038">
    <property type="entry name" value="HTHLUXR"/>
</dbReference>
<evidence type="ECO:0000256" key="2">
    <source>
        <dbReference type="ARBA" id="ARBA00023125"/>
    </source>
</evidence>
<accession>A0ABW2QCZ8</accession>
<reference evidence="6" key="1">
    <citation type="journal article" date="2019" name="Int. J. Syst. Evol. Microbiol.">
        <title>The Global Catalogue of Microorganisms (GCM) 10K type strain sequencing project: providing services to taxonomists for standard genome sequencing and annotation.</title>
        <authorList>
            <consortium name="The Broad Institute Genomics Platform"/>
            <consortium name="The Broad Institute Genome Sequencing Center for Infectious Disease"/>
            <person name="Wu L."/>
            <person name="Ma J."/>
        </authorList>
    </citation>
    <scope>NUCLEOTIDE SEQUENCE [LARGE SCALE GENOMIC DNA]</scope>
    <source>
        <strain evidence="6">CGMCC 1.12371</strain>
    </source>
</reference>
<dbReference type="PROSITE" id="PS00622">
    <property type="entry name" value="HTH_LUXR_1"/>
    <property type="match status" value="1"/>
</dbReference>
<dbReference type="SUPFAM" id="SSF46894">
    <property type="entry name" value="C-terminal effector domain of the bipartite response regulators"/>
    <property type="match status" value="1"/>
</dbReference>
<dbReference type="RefSeq" id="WP_382218916.1">
    <property type="nucleotide sequence ID" value="NZ_JBHTCA010000001.1"/>
</dbReference>
<feature type="domain" description="HTH luxR-type" evidence="4">
    <location>
        <begin position="145"/>
        <end position="210"/>
    </location>
</feature>
<keyword evidence="1" id="KW-0805">Transcription regulation</keyword>
<dbReference type="InterPro" id="IPR016032">
    <property type="entry name" value="Sig_transdc_resp-reg_C-effctor"/>
</dbReference>
<dbReference type="PANTHER" id="PTHR44688:SF16">
    <property type="entry name" value="DNA-BINDING TRANSCRIPTIONAL ACTIVATOR DEVR_DOSR"/>
    <property type="match status" value="1"/>
</dbReference>
<proteinExistence type="predicted"/>
<evidence type="ECO:0000256" key="1">
    <source>
        <dbReference type="ARBA" id="ARBA00023015"/>
    </source>
</evidence>
<dbReference type="InterPro" id="IPR000792">
    <property type="entry name" value="Tscrpt_reg_LuxR_C"/>
</dbReference>
<dbReference type="SMART" id="SM00421">
    <property type="entry name" value="HTH_LUXR"/>
    <property type="match status" value="1"/>
</dbReference>
<name>A0ABW2QCZ8_9BURK</name>
<sequence>MSTSHFLSNAQTQPPVLPTDRWQQAFPLGQWGDWSKISQYSQAGDVVWISTAYPLWLDVIAQLLQAEPKRLVVALSAAPDQTEGLRAINAGARGYCHLYAVPELLQEVARVVQQGGLWVGPELVDRIVAATRDLLARSSAADQIPAPDLSALSAREAEVAHAVAAGKSNREVAEQLFISERTVKAHLGAVFEKLGVRDRLQLALRLSGRAATRAAPKPL</sequence>
<comment type="caution">
    <text evidence="5">The sequence shown here is derived from an EMBL/GenBank/DDBJ whole genome shotgun (WGS) entry which is preliminary data.</text>
</comment>
<dbReference type="Pfam" id="PF00196">
    <property type="entry name" value="GerE"/>
    <property type="match status" value="1"/>
</dbReference>
<dbReference type="EMBL" id="JBHTCA010000001">
    <property type="protein sequence ID" value="MFC7407343.1"/>
    <property type="molecule type" value="Genomic_DNA"/>
</dbReference>
<dbReference type="Proteomes" id="UP001596501">
    <property type="component" value="Unassembled WGS sequence"/>
</dbReference>
<evidence type="ECO:0000313" key="5">
    <source>
        <dbReference type="EMBL" id="MFC7407343.1"/>
    </source>
</evidence>
<gene>
    <name evidence="5" type="ORF">ACFQPB_00545</name>
</gene>
<dbReference type="CDD" id="cd06170">
    <property type="entry name" value="LuxR_C_like"/>
    <property type="match status" value="1"/>
</dbReference>
<evidence type="ECO:0000313" key="6">
    <source>
        <dbReference type="Proteomes" id="UP001596501"/>
    </source>
</evidence>
<dbReference type="PANTHER" id="PTHR44688">
    <property type="entry name" value="DNA-BINDING TRANSCRIPTIONAL ACTIVATOR DEVR_DOSR"/>
    <property type="match status" value="1"/>
</dbReference>
<keyword evidence="6" id="KW-1185">Reference proteome</keyword>
<evidence type="ECO:0000256" key="3">
    <source>
        <dbReference type="ARBA" id="ARBA00023163"/>
    </source>
</evidence>